<keyword evidence="1" id="KW-1133">Transmembrane helix</keyword>
<comment type="caution">
    <text evidence="2">The sequence shown here is derived from an EMBL/GenBank/DDBJ whole genome shotgun (WGS) entry which is preliminary data.</text>
</comment>
<organism evidence="2 3">
    <name type="scientific">Carnegiea gigantea</name>
    <dbReference type="NCBI Taxonomy" id="171969"/>
    <lineage>
        <taxon>Eukaryota</taxon>
        <taxon>Viridiplantae</taxon>
        <taxon>Streptophyta</taxon>
        <taxon>Embryophyta</taxon>
        <taxon>Tracheophyta</taxon>
        <taxon>Spermatophyta</taxon>
        <taxon>Magnoliopsida</taxon>
        <taxon>eudicotyledons</taxon>
        <taxon>Gunneridae</taxon>
        <taxon>Pentapetalae</taxon>
        <taxon>Caryophyllales</taxon>
        <taxon>Cactineae</taxon>
        <taxon>Cactaceae</taxon>
        <taxon>Cactoideae</taxon>
        <taxon>Echinocereeae</taxon>
        <taxon>Carnegiea</taxon>
    </lineage>
</organism>
<keyword evidence="3" id="KW-1185">Reference proteome</keyword>
<accession>A0A9Q1K8G9</accession>
<gene>
    <name evidence="2" type="ORF">Cgig2_013774</name>
</gene>
<keyword evidence="1" id="KW-0812">Transmembrane</keyword>
<name>A0A9Q1K8G9_9CARY</name>
<protein>
    <submittedName>
        <fullName evidence="2">Uncharacterized protein</fullName>
    </submittedName>
</protein>
<evidence type="ECO:0000313" key="3">
    <source>
        <dbReference type="Proteomes" id="UP001153076"/>
    </source>
</evidence>
<dbReference type="Proteomes" id="UP001153076">
    <property type="component" value="Unassembled WGS sequence"/>
</dbReference>
<reference evidence="2" key="1">
    <citation type="submission" date="2022-04" db="EMBL/GenBank/DDBJ databases">
        <title>Carnegiea gigantea Genome sequencing and assembly v2.</title>
        <authorList>
            <person name="Copetti D."/>
            <person name="Sanderson M.J."/>
            <person name="Burquez A."/>
            <person name="Wojciechowski M.F."/>
        </authorList>
    </citation>
    <scope>NUCLEOTIDE SEQUENCE</scope>
    <source>
        <strain evidence="2">SGP5-SGP5p</strain>
        <tissue evidence="2">Aerial part</tissue>
    </source>
</reference>
<evidence type="ECO:0000313" key="2">
    <source>
        <dbReference type="EMBL" id="KAJ8438728.1"/>
    </source>
</evidence>
<keyword evidence="1" id="KW-0472">Membrane</keyword>
<dbReference type="EMBL" id="JAKOGI010000243">
    <property type="protein sequence ID" value="KAJ8438728.1"/>
    <property type="molecule type" value="Genomic_DNA"/>
</dbReference>
<evidence type="ECO:0000256" key="1">
    <source>
        <dbReference type="SAM" id="Phobius"/>
    </source>
</evidence>
<proteinExistence type="predicted"/>
<sequence length="168" mass="19212">MGCQPTTCPTVRLIQMDISQRNPYLSNRCLFKQMTLSPFIHDIFYQQLFDLFLPHLNIYGLTNLILSLDSDYVGDDYIGCGVINCAKNPWLNRASLLGLSIGIGVLLLLNTLGEMVVYYYRQKTSSNMNVISNENVAEKAKGVRLTTSTKTKYWARRLTDYLRRNDGR</sequence>
<feature type="transmembrane region" description="Helical" evidence="1">
    <location>
        <begin position="96"/>
        <end position="120"/>
    </location>
</feature>
<dbReference type="AlphaFoldDB" id="A0A9Q1K8G9"/>